<feature type="region of interest" description="Disordered" evidence="8">
    <location>
        <begin position="365"/>
        <end position="454"/>
    </location>
</feature>
<evidence type="ECO:0000313" key="13">
    <source>
        <dbReference type="WBParaSite" id="ASIM_0001498501-mRNA-1"/>
    </source>
</evidence>
<keyword evidence="5 9" id="KW-1133">Transmembrane helix</keyword>
<evidence type="ECO:0000256" key="2">
    <source>
        <dbReference type="ARBA" id="ARBA00022448"/>
    </source>
</evidence>
<evidence type="ECO:0000256" key="8">
    <source>
        <dbReference type="SAM" id="MobiDB-lite"/>
    </source>
</evidence>
<feature type="coiled-coil region" evidence="7">
    <location>
        <begin position="285"/>
        <end position="337"/>
    </location>
</feature>
<dbReference type="PANTHER" id="PTHR22950">
    <property type="entry name" value="AMINO ACID TRANSPORTER"/>
    <property type="match status" value="1"/>
</dbReference>
<evidence type="ECO:0000256" key="9">
    <source>
        <dbReference type="SAM" id="Phobius"/>
    </source>
</evidence>
<dbReference type="EMBL" id="UYRR01031737">
    <property type="protein sequence ID" value="VDK52283.1"/>
    <property type="molecule type" value="Genomic_DNA"/>
</dbReference>
<evidence type="ECO:0000256" key="1">
    <source>
        <dbReference type="ARBA" id="ARBA00004141"/>
    </source>
</evidence>
<dbReference type="GO" id="GO:0016020">
    <property type="term" value="C:membrane"/>
    <property type="evidence" value="ECO:0007669"/>
    <property type="project" value="UniProtKB-SubCell"/>
</dbReference>
<reference evidence="11 12" key="2">
    <citation type="submission" date="2018-11" db="EMBL/GenBank/DDBJ databases">
        <authorList>
            <consortium name="Pathogen Informatics"/>
        </authorList>
    </citation>
    <scope>NUCLEOTIDE SEQUENCE [LARGE SCALE GENOMIC DNA]</scope>
</reference>
<dbReference type="Pfam" id="PF01490">
    <property type="entry name" value="Aa_trans"/>
    <property type="match status" value="1"/>
</dbReference>
<evidence type="ECO:0000313" key="11">
    <source>
        <dbReference type="EMBL" id="VDK52283.1"/>
    </source>
</evidence>
<protein>
    <submittedName>
        <fullName evidence="13">Aa_trans domain-containing protein</fullName>
    </submittedName>
</protein>
<accession>A0A0M3K259</accession>
<dbReference type="AlphaFoldDB" id="A0A0M3K259"/>
<dbReference type="InterPro" id="IPR013057">
    <property type="entry name" value="AA_transpt_TM"/>
</dbReference>
<comment type="subcellular location">
    <subcellularLocation>
        <location evidence="1">Membrane</location>
        <topology evidence="1">Multi-pass membrane protein</topology>
    </subcellularLocation>
</comment>
<keyword evidence="4" id="KW-0029">Amino-acid transport</keyword>
<evidence type="ECO:0000256" key="4">
    <source>
        <dbReference type="ARBA" id="ARBA00022970"/>
    </source>
</evidence>
<keyword evidence="12" id="KW-1185">Reference proteome</keyword>
<dbReference type="GO" id="GO:0015179">
    <property type="term" value="F:L-amino acid transmembrane transporter activity"/>
    <property type="evidence" value="ECO:0007669"/>
    <property type="project" value="TreeGrafter"/>
</dbReference>
<keyword evidence="7" id="KW-0175">Coiled coil</keyword>
<evidence type="ECO:0000313" key="12">
    <source>
        <dbReference type="Proteomes" id="UP000267096"/>
    </source>
</evidence>
<dbReference type="Proteomes" id="UP000267096">
    <property type="component" value="Unassembled WGS sequence"/>
</dbReference>
<feature type="transmembrane region" description="Helical" evidence="9">
    <location>
        <begin position="61"/>
        <end position="84"/>
    </location>
</feature>
<dbReference type="WBParaSite" id="ASIM_0001498501-mRNA-1">
    <property type="protein sequence ID" value="ASIM_0001498501-mRNA-1"/>
    <property type="gene ID" value="ASIM_0001498501"/>
</dbReference>
<keyword evidence="6 9" id="KW-0472">Membrane</keyword>
<evidence type="ECO:0000256" key="6">
    <source>
        <dbReference type="ARBA" id="ARBA00023136"/>
    </source>
</evidence>
<dbReference type="OrthoDB" id="513400at2759"/>
<sequence>MLMECIPRILDGKWAMDVYWWRQEGVLNTLPIISMALSCQTQLFCVADCVKDAETRKVDTIVSGAVNICSSIYAAVGLFGYVAFNDQQLHGDILLYLHPSILTQALKLMFMLSVAVSVPLMLFPCRNAVYNLFFRTEFNKYGVSEMSTVTYIALTFTILVVDLLIAVVIPNVEFILGLTGALIGSLVTIIIPSVLFIAVCPSTTKSNQSLILYAKLSTVVGILMLVCGTWAVLNTERQSTVIDVILPKQVIDYPNDVEKSAILQAGIDRIKDDIMMKQNGTGHLLVDKKVKVDDIEKKKEEISEEARKILAEMKEQRKEQDQMIKEQQKLVKELNEHHNMHIEVEKRTAVKDGMNLSQSDMVSKNLSQTNSNDSKDQVGVESKKVFRRETSLEQSASSRLQSNVNQSPKVVNDNGSIQVRSLNAVSQEKQPSSETNQKTGEVKTEQLNEQKKYSLSDAKTAASVIGQSDMSLKKTENVSVEKVDENKRHETMGNSLMLNVSSEANPPIMEDEAKRRFSQDINVQLRSVAEIKQSVVTNNVPEKPSLEPAVSKNDLKMVGNLSTARELPATKNDPNLQKSSIVEKVASKNTDKEI</sequence>
<evidence type="ECO:0000256" key="7">
    <source>
        <dbReference type="SAM" id="Coils"/>
    </source>
</evidence>
<proteinExistence type="predicted"/>
<feature type="domain" description="Amino acid transporter transmembrane" evidence="10">
    <location>
        <begin position="25"/>
        <end position="232"/>
    </location>
</feature>
<feature type="transmembrane region" description="Helical" evidence="9">
    <location>
        <begin position="146"/>
        <end position="169"/>
    </location>
</feature>
<feature type="transmembrane region" description="Helical" evidence="9">
    <location>
        <begin position="104"/>
        <end position="125"/>
    </location>
</feature>
<name>A0A0M3K259_ANISI</name>
<dbReference type="PANTHER" id="PTHR22950:SF646">
    <property type="entry name" value="SODIUM-COUPLED NEUTRAL AMINO ACID TRANSPORTER 10-RELATED"/>
    <property type="match status" value="1"/>
</dbReference>
<evidence type="ECO:0000259" key="10">
    <source>
        <dbReference type="Pfam" id="PF01490"/>
    </source>
</evidence>
<feature type="compositionally biased region" description="Basic and acidic residues" evidence="8">
    <location>
        <begin position="373"/>
        <end position="391"/>
    </location>
</feature>
<gene>
    <name evidence="11" type="ORF">ASIM_LOCUS14395</name>
</gene>
<feature type="compositionally biased region" description="Basic and acidic residues" evidence="8">
    <location>
        <begin position="440"/>
        <end position="454"/>
    </location>
</feature>
<evidence type="ECO:0000256" key="5">
    <source>
        <dbReference type="ARBA" id="ARBA00022989"/>
    </source>
</evidence>
<organism evidence="13">
    <name type="scientific">Anisakis simplex</name>
    <name type="common">Herring worm</name>
    <dbReference type="NCBI Taxonomy" id="6269"/>
    <lineage>
        <taxon>Eukaryota</taxon>
        <taxon>Metazoa</taxon>
        <taxon>Ecdysozoa</taxon>
        <taxon>Nematoda</taxon>
        <taxon>Chromadorea</taxon>
        <taxon>Rhabditida</taxon>
        <taxon>Spirurina</taxon>
        <taxon>Ascaridomorpha</taxon>
        <taxon>Ascaridoidea</taxon>
        <taxon>Anisakidae</taxon>
        <taxon>Anisakis</taxon>
        <taxon>Anisakis simplex complex</taxon>
    </lineage>
</organism>
<feature type="region of interest" description="Disordered" evidence="8">
    <location>
        <begin position="537"/>
        <end position="594"/>
    </location>
</feature>
<evidence type="ECO:0000256" key="3">
    <source>
        <dbReference type="ARBA" id="ARBA00022692"/>
    </source>
</evidence>
<keyword evidence="3 9" id="KW-0812">Transmembrane</keyword>
<feature type="transmembrane region" description="Helical" evidence="9">
    <location>
        <begin position="212"/>
        <end position="233"/>
    </location>
</feature>
<keyword evidence="2" id="KW-0813">Transport</keyword>
<feature type="compositionally biased region" description="Polar residues" evidence="8">
    <location>
        <begin position="392"/>
        <end position="439"/>
    </location>
</feature>
<reference evidence="13" key="1">
    <citation type="submission" date="2017-02" db="UniProtKB">
        <authorList>
            <consortium name="WormBaseParasite"/>
        </authorList>
    </citation>
    <scope>IDENTIFICATION</scope>
</reference>
<feature type="compositionally biased region" description="Basic and acidic residues" evidence="8">
    <location>
        <begin position="585"/>
        <end position="594"/>
    </location>
</feature>
<feature type="transmembrane region" description="Helical" evidence="9">
    <location>
        <begin position="175"/>
        <end position="200"/>
    </location>
</feature>